<dbReference type="CDD" id="cd04276">
    <property type="entry name" value="ZnMc_MMP_like_2"/>
    <property type="match status" value="1"/>
</dbReference>
<feature type="domain" description="EcxA zinc-binding" evidence="2">
    <location>
        <begin position="346"/>
        <end position="620"/>
    </location>
</feature>
<keyword evidence="4" id="KW-1185">Reference proteome</keyword>
<name>A0ABT9PBG7_9ACTN</name>
<dbReference type="InterPro" id="IPR024079">
    <property type="entry name" value="MetalloPept_cat_dom_sf"/>
</dbReference>
<dbReference type="PANTHER" id="PTHR38478:SF1">
    <property type="entry name" value="ZINC DEPENDENT METALLOPROTEASE DOMAIN LIPOPROTEIN"/>
    <property type="match status" value="1"/>
</dbReference>
<gene>
    <name evidence="3" type="ORF">J2S57_005279</name>
</gene>
<reference evidence="3 4" key="1">
    <citation type="submission" date="2023-07" db="EMBL/GenBank/DDBJ databases">
        <title>Sequencing the genomes of 1000 actinobacteria strains.</title>
        <authorList>
            <person name="Klenk H.-P."/>
        </authorList>
    </citation>
    <scope>NUCLEOTIDE SEQUENCE [LARGE SCALE GENOMIC DNA]</scope>
    <source>
        <strain evidence="3 4">DSM 44388</strain>
    </source>
</reference>
<comment type="caution">
    <text evidence="3">The sequence shown here is derived from an EMBL/GenBank/DDBJ whole genome shotgun (WGS) entry which is preliminary data.</text>
</comment>
<evidence type="ECO:0000259" key="2">
    <source>
        <dbReference type="Pfam" id="PF16313"/>
    </source>
</evidence>
<dbReference type="PANTHER" id="PTHR38478">
    <property type="entry name" value="PEPTIDASE M1A AND M12B"/>
    <property type="match status" value="1"/>
</dbReference>
<organism evidence="3 4">
    <name type="scientific">Kineosporia succinea</name>
    <dbReference type="NCBI Taxonomy" id="84632"/>
    <lineage>
        <taxon>Bacteria</taxon>
        <taxon>Bacillati</taxon>
        <taxon>Actinomycetota</taxon>
        <taxon>Actinomycetes</taxon>
        <taxon>Kineosporiales</taxon>
        <taxon>Kineosporiaceae</taxon>
        <taxon>Kineosporia</taxon>
    </lineage>
</organism>
<accession>A0ABT9PBG7</accession>
<dbReference type="InterPro" id="IPR034032">
    <property type="entry name" value="Zn_MMP-like_bac"/>
</dbReference>
<feature type="region of interest" description="Disordered" evidence="1">
    <location>
        <begin position="122"/>
        <end position="143"/>
    </location>
</feature>
<dbReference type="EMBL" id="JAUSQZ010000001">
    <property type="protein sequence ID" value="MDP9829530.1"/>
    <property type="molecule type" value="Genomic_DNA"/>
</dbReference>
<sequence length="705" mass="75586">MISLETTGTQALLTLPRAGIDVLALTMLTSGVGSSRINLDRGQPGQVRHWRFEPVGTRITLTELNTHFGSGTGRRDGAGSFARSMLAVLDPVASTDGTVTVDITALACRDLVEVRRWASFSSAGEPTVDPSRSLVDPGPSHTHEHGVEIESLLTFTGFSGDAISEVAPDPGAVTVRQRLSLTPLTDDPFPVLPFHPAAGGYGKMRTDTDTDPRRPPFAGVHPRFATREPIVFSVDPDIPQPYRDAVLEGGRWWATGFEAAGLPDTYRVEVRPRESDPAAVGTNAVWWVHRTGRGWSMGAALCDPRTGRIVKGNVRLGSQRVQQLTALGEALLCPYGHADEAARRQQIEQMTLARIRQLAAHEIGHALGLMHNYASHQHEHPSVMDYPFPALRVTPDGRVDLSSTYAQGLGPWDVFTVRYAYGDDTPEAKAAALQAERDAGRRYLTDHDGHSPDSCSPDAAPWIHGADPFEALERLLTVRAAALQTFGPGCLPPGRPTGEREDRFALLHLLHRHQCAALGHLIGGLHHEYALAGEDVPDPVPVPEEVQERAVQTLTGLLRPQIVRPHPGATACLTPTPIRYPRPAGAFGSAVGPGFDPDAATAAAATVVTDVLFQPQRLNRQAPAIGRVFRQAWEAAGGDPVTVDVVTRAALRAVHGGELHPSPRAELVQALESAPDAPAWLSAAVPDAARIPKGPDVVLPPGIPL</sequence>
<dbReference type="Proteomes" id="UP001235712">
    <property type="component" value="Unassembled WGS sequence"/>
</dbReference>
<dbReference type="InterPro" id="IPR032534">
    <property type="entry name" value="EcxA_zinc-bd"/>
</dbReference>
<evidence type="ECO:0000256" key="1">
    <source>
        <dbReference type="SAM" id="MobiDB-lite"/>
    </source>
</evidence>
<protein>
    <recommendedName>
        <fullName evidence="2">EcxA zinc-binding domain-containing protein</fullName>
    </recommendedName>
</protein>
<dbReference type="RefSeq" id="WP_307247789.1">
    <property type="nucleotide sequence ID" value="NZ_JAUSQZ010000001.1"/>
</dbReference>
<dbReference type="Gene3D" id="3.40.390.10">
    <property type="entry name" value="Collagenase (Catalytic Domain)"/>
    <property type="match status" value="1"/>
</dbReference>
<proteinExistence type="predicted"/>
<dbReference type="Pfam" id="PF16313">
    <property type="entry name" value="DUF4953"/>
    <property type="match status" value="1"/>
</dbReference>
<evidence type="ECO:0000313" key="4">
    <source>
        <dbReference type="Proteomes" id="UP001235712"/>
    </source>
</evidence>
<dbReference type="SUPFAM" id="SSF55486">
    <property type="entry name" value="Metalloproteases ('zincins'), catalytic domain"/>
    <property type="match status" value="1"/>
</dbReference>
<evidence type="ECO:0000313" key="3">
    <source>
        <dbReference type="EMBL" id="MDP9829530.1"/>
    </source>
</evidence>